<evidence type="ECO:0000256" key="3">
    <source>
        <dbReference type="RuleBase" id="RU000441"/>
    </source>
</evidence>
<dbReference type="SUPFAM" id="SSF48256">
    <property type="entry name" value="Citrate synthase"/>
    <property type="match status" value="1"/>
</dbReference>
<accession>A0A146F9J4</accession>
<reference evidence="5 6" key="1">
    <citation type="journal article" date="2016" name="DNA Res.">
        <title>Genome sequence of Aspergillus luchuensis NBRC 4314.</title>
        <authorList>
            <person name="Yamada O."/>
            <person name="Machida M."/>
            <person name="Hosoyama A."/>
            <person name="Goto M."/>
            <person name="Takahashi T."/>
            <person name="Futagami T."/>
            <person name="Yamagata Y."/>
            <person name="Takeuchi M."/>
            <person name="Kobayashi T."/>
            <person name="Koike H."/>
            <person name="Abe K."/>
            <person name="Asai K."/>
            <person name="Arita M."/>
            <person name="Fujita N."/>
            <person name="Fukuda K."/>
            <person name="Higa K."/>
            <person name="Horikawa H."/>
            <person name="Ishikawa T."/>
            <person name="Jinno K."/>
            <person name="Kato Y."/>
            <person name="Kirimura K."/>
            <person name="Mizutani O."/>
            <person name="Nakasone K."/>
            <person name="Sano M."/>
            <person name="Shiraishi Y."/>
            <person name="Tsukahara M."/>
            <person name="Gomi K."/>
        </authorList>
    </citation>
    <scope>NUCLEOTIDE SEQUENCE [LARGE SCALE GENOMIC DNA]</scope>
    <source>
        <strain evidence="5 6">RIB 2604</strain>
    </source>
</reference>
<reference evidence="6" key="2">
    <citation type="submission" date="2016-02" db="EMBL/GenBank/DDBJ databases">
        <title>Genome sequencing of Aspergillus luchuensis NBRC 4314.</title>
        <authorList>
            <person name="Yamada O."/>
        </authorList>
    </citation>
    <scope>NUCLEOTIDE SEQUENCE [LARGE SCALE GENOMIC DNA]</scope>
    <source>
        <strain evidence="6">RIB 2604</strain>
    </source>
</reference>
<dbReference type="InterPro" id="IPR016142">
    <property type="entry name" value="Citrate_synth-like_lrg_a-sub"/>
</dbReference>
<dbReference type="EMBL" id="BCWF01000016">
    <property type="protein sequence ID" value="GAT22625.1"/>
    <property type="molecule type" value="Genomic_DNA"/>
</dbReference>
<dbReference type="PANTHER" id="PTHR42871">
    <property type="entry name" value="CITRATE SYNTHASE"/>
    <property type="match status" value="1"/>
</dbReference>
<gene>
    <name evidence="5" type="ORF">RIB2604_01600400</name>
</gene>
<dbReference type="SMR" id="A0A146F9J4"/>
<dbReference type="Gene3D" id="1.10.580.10">
    <property type="entry name" value="Citrate Synthase, domain 1"/>
    <property type="match status" value="1"/>
</dbReference>
<evidence type="ECO:0000256" key="4">
    <source>
        <dbReference type="SAM" id="MobiDB-lite"/>
    </source>
</evidence>
<feature type="region of interest" description="Disordered" evidence="4">
    <location>
        <begin position="1"/>
        <end position="24"/>
    </location>
</feature>
<dbReference type="InterPro" id="IPR002020">
    <property type="entry name" value="Citrate_synthase"/>
</dbReference>
<comment type="caution">
    <text evidence="5">The sequence shown here is derived from an EMBL/GenBank/DDBJ whole genome shotgun (WGS) entry which is preliminary data.</text>
</comment>
<comment type="similarity">
    <text evidence="1 3">Belongs to the citrate synthase family.</text>
</comment>
<keyword evidence="2 3" id="KW-0808">Transferase</keyword>
<dbReference type="PROSITE" id="PS00480">
    <property type="entry name" value="CITRATE_SYNTHASE"/>
    <property type="match status" value="1"/>
</dbReference>
<evidence type="ECO:0000256" key="2">
    <source>
        <dbReference type="ARBA" id="ARBA00022679"/>
    </source>
</evidence>
<dbReference type="Gene3D" id="1.10.230.10">
    <property type="entry name" value="Cytochrome P450-Terp, domain 2"/>
    <property type="match status" value="1"/>
</dbReference>
<dbReference type="AlphaFoldDB" id="A0A146F9J4"/>
<sequence length="495" mass="55410">MPDIAPNVARNGSAKNAENKPETPVLHVVDSRTGNYFPIPIVRNAINASEFKKLKSPEDPAHPEDQNEQGIRVFDPGYSNTAVSESQVTYIDGLKGTIQYRGYNIEDIVGKKKFIDTAHLLIWGEWPTPEQARSLQEKLSSVPILDESVFKVIQAFPPNSSIIGMMIAALSAVQSSQMDRIPAHAAKNLYLGNPQAVDDEIVRLMGSLSMITAAVYCHHTGREFTPPRLELSYIENFLLMMGHVESSTGLPNPQYVDRIERLWVLIADHEMTCSTAAFLQTASSLPDVFSCMISALSALYGPLHGGAIEVAYKNFEEIGSVENVAAKIERVKAGKERLYGYGHRIYRVTDPRFIFIRQILDELKEEIARNPLLKVAFEVDRVASEDEYFVTRKLRPNADLFAALVYSAMGFPTEFILPLSLLSRTQGFMAHWKEAMSSTARIWRPGQIYTGHLSREMAVKRSTASLKLALERMQVYRPPRPGLGMFPTLTDEDMK</sequence>
<dbReference type="Pfam" id="PF00285">
    <property type="entry name" value="Citrate_synt"/>
    <property type="match status" value="1"/>
</dbReference>
<dbReference type="VEuPathDB" id="FungiDB:ASPFODRAFT_85419"/>
<proteinExistence type="inferred from homology"/>
<evidence type="ECO:0000313" key="5">
    <source>
        <dbReference type="EMBL" id="GAT22625.1"/>
    </source>
</evidence>
<dbReference type="GO" id="GO:0046912">
    <property type="term" value="F:acyltransferase activity, acyl groups converted into alkyl on transfer"/>
    <property type="evidence" value="ECO:0007669"/>
    <property type="project" value="InterPro"/>
</dbReference>
<evidence type="ECO:0000313" key="6">
    <source>
        <dbReference type="Proteomes" id="UP000075230"/>
    </source>
</evidence>
<dbReference type="InterPro" id="IPR019810">
    <property type="entry name" value="Citrate_synthase_AS"/>
</dbReference>
<name>A0A146F9J4_ASPKA</name>
<dbReference type="InterPro" id="IPR016143">
    <property type="entry name" value="Citrate_synth-like_sm_a-sub"/>
</dbReference>
<dbReference type="InterPro" id="IPR036969">
    <property type="entry name" value="Citrate_synthase_sf"/>
</dbReference>
<dbReference type="Proteomes" id="UP000075230">
    <property type="component" value="Unassembled WGS sequence"/>
</dbReference>
<protein>
    <recommendedName>
        <fullName evidence="3">Citrate synthase</fullName>
    </recommendedName>
</protein>
<evidence type="ECO:0000256" key="1">
    <source>
        <dbReference type="ARBA" id="ARBA00010566"/>
    </source>
</evidence>
<organism evidence="5 6">
    <name type="scientific">Aspergillus kawachii</name>
    <name type="common">White koji mold</name>
    <name type="synonym">Aspergillus awamori var. kawachi</name>
    <dbReference type="NCBI Taxonomy" id="1069201"/>
    <lineage>
        <taxon>Eukaryota</taxon>
        <taxon>Fungi</taxon>
        <taxon>Dikarya</taxon>
        <taxon>Ascomycota</taxon>
        <taxon>Pezizomycotina</taxon>
        <taxon>Eurotiomycetes</taxon>
        <taxon>Eurotiomycetidae</taxon>
        <taxon>Eurotiales</taxon>
        <taxon>Aspergillaceae</taxon>
        <taxon>Aspergillus</taxon>
        <taxon>Aspergillus subgen. Circumdati</taxon>
    </lineage>
</organism>
<dbReference type="PANTHER" id="PTHR42871:SF1">
    <property type="entry name" value="CITRATE SYNTHASE"/>
    <property type="match status" value="1"/>
</dbReference>
<dbReference type="PRINTS" id="PR00143">
    <property type="entry name" value="CITRTSNTHASE"/>
</dbReference>